<comment type="caution">
    <text evidence="2">The sequence shown here is derived from an EMBL/GenBank/DDBJ whole genome shotgun (WGS) entry which is preliminary data.</text>
</comment>
<reference evidence="2" key="1">
    <citation type="journal article" date="2020" name="New Phytol.">
        <title>Comparative genomics reveals dynamic genome evolution in host specialist ectomycorrhizal fungi.</title>
        <authorList>
            <person name="Lofgren L.A."/>
            <person name="Nguyen N.H."/>
            <person name="Vilgalys R."/>
            <person name="Ruytinx J."/>
            <person name="Liao H.L."/>
            <person name="Branco S."/>
            <person name="Kuo A."/>
            <person name="LaButti K."/>
            <person name="Lipzen A."/>
            <person name="Andreopoulos W."/>
            <person name="Pangilinan J."/>
            <person name="Riley R."/>
            <person name="Hundley H."/>
            <person name="Na H."/>
            <person name="Barry K."/>
            <person name="Grigoriev I.V."/>
            <person name="Stajich J.E."/>
            <person name="Kennedy P.G."/>
        </authorList>
    </citation>
    <scope>NUCLEOTIDE SEQUENCE</scope>
    <source>
        <strain evidence="2">FC423</strain>
    </source>
</reference>
<keyword evidence="3" id="KW-1185">Reference proteome</keyword>
<evidence type="ECO:0000256" key="1">
    <source>
        <dbReference type="SAM" id="MobiDB-lite"/>
    </source>
</evidence>
<protein>
    <submittedName>
        <fullName evidence="2">Uncharacterized protein</fullName>
    </submittedName>
</protein>
<feature type="region of interest" description="Disordered" evidence="1">
    <location>
        <begin position="251"/>
        <end position="284"/>
    </location>
</feature>
<name>A0A9P7EV91_9AGAM</name>
<accession>A0A9P7EV91</accession>
<evidence type="ECO:0000313" key="2">
    <source>
        <dbReference type="EMBL" id="KAG2090116.1"/>
    </source>
</evidence>
<gene>
    <name evidence="2" type="ORF">F5147DRAFT_787397</name>
</gene>
<evidence type="ECO:0000313" key="3">
    <source>
        <dbReference type="Proteomes" id="UP000823399"/>
    </source>
</evidence>
<feature type="region of interest" description="Disordered" evidence="1">
    <location>
        <begin position="1"/>
        <end position="50"/>
    </location>
</feature>
<dbReference type="Proteomes" id="UP000823399">
    <property type="component" value="Unassembled WGS sequence"/>
</dbReference>
<feature type="compositionally biased region" description="Basic and acidic residues" evidence="1">
    <location>
        <begin position="27"/>
        <end position="50"/>
    </location>
</feature>
<proteinExistence type="predicted"/>
<organism evidence="2 3">
    <name type="scientific">Suillus discolor</name>
    <dbReference type="NCBI Taxonomy" id="1912936"/>
    <lineage>
        <taxon>Eukaryota</taxon>
        <taxon>Fungi</taxon>
        <taxon>Dikarya</taxon>
        <taxon>Basidiomycota</taxon>
        <taxon>Agaricomycotina</taxon>
        <taxon>Agaricomycetes</taxon>
        <taxon>Agaricomycetidae</taxon>
        <taxon>Boletales</taxon>
        <taxon>Suillineae</taxon>
        <taxon>Suillaceae</taxon>
        <taxon>Suillus</taxon>
    </lineage>
</organism>
<sequence length="720" mass="78028">MVSTHDSNKGKHPGNILKTATKKRRTAKEIAEDNQRSKEAQEAQEKAAQHGIDRVGAIEALMDIEQAAAVSNVVPIKPKPHAKAVKKKATNDIPSDSCVASGDETSNIAGDEAEPKPKGKGKKVKNMLLCEAVSAARMKKQIKDQPRSVDDNCAHDQKGNLVLEAAILTSTLCPEWDNSKCSDLQAVLRNCSNYFSSATEPPPTPTKTSVFTDNADASDDDQSDSDSEERAAAIVSKGKGKAGMKTVVEIEGSSDSEEHAAAITGSQRVAVKEPQASSDDSDMPLAGTPFADLPYSKQLEIVSYALEQPTPRTIGKRKIEEVMVESDEDGDEDGLEVEFYDGDDSIMEAFNEIEAAPKLVRTTAMMSVTASEKPRALPGPRAKKIKSETASQPSITLTPAVPAVSESMLADMATEAQNRKPNGAWHRQFIPTVLLWAGSQPNFWTIEAPDLLCALQAIFATMYPGVEHKVQLKGPIMGVATQRLCMWRNNFGSTAIALVSNFLSSMNENHDDDEQADNDSIDVNADLDAQEKAMVHVAHSLLKEYAFLFADPDTCQTSEIYRSMFMLQMIATVHLNTFISFVDVPALNTSALPSMQMEGVIAACAVALERAFKLVADKEKKGTALKTPLRLNKATGKESSAQLAFSESNWGTFTRDYYLSLLRRGPKYTVDMIIMAHPFVKDSSSDGSSIKGSNVEEGVAAKGERAMLCECFFLVPCSSD</sequence>
<feature type="region of interest" description="Disordered" evidence="1">
    <location>
        <begin position="85"/>
        <end position="122"/>
    </location>
</feature>
<feature type="region of interest" description="Disordered" evidence="1">
    <location>
        <begin position="370"/>
        <end position="392"/>
    </location>
</feature>
<dbReference type="EMBL" id="JABBWM010000106">
    <property type="protein sequence ID" value="KAG2090116.1"/>
    <property type="molecule type" value="Genomic_DNA"/>
</dbReference>
<dbReference type="RefSeq" id="XP_041286114.1">
    <property type="nucleotide sequence ID" value="XM_041442961.1"/>
</dbReference>
<dbReference type="OrthoDB" id="2690833at2759"/>
<feature type="compositionally biased region" description="Acidic residues" evidence="1">
    <location>
        <begin position="216"/>
        <end position="227"/>
    </location>
</feature>
<dbReference type="GeneID" id="64705220"/>
<dbReference type="AlphaFoldDB" id="A0A9P7EV91"/>
<feature type="region of interest" description="Disordered" evidence="1">
    <location>
        <begin position="195"/>
        <end position="228"/>
    </location>
</feature>